<keyword evidence="4" id="KW-1185">Reference proteome</keyword>
<dbReference type="Proteomes" id="UP000076878">
    <property type="component" value="Unassembled WGS sequence"/>
</dbReference>
<dbReference type="STRING" id="640938.TR210_2334"/>
<sequence length="97" mass="10872">MRAEAGIKPQPLYLPPDAVCTNAFCPVLFPTLMRIAEEVLYYRRKEIRGAHLGGPYPNELPGKNIRSLTRIVNTADLEYNKEAKDEATPVRAVLSKC</sequence>
<protein>
    <submittedName>
        <fullName evidence="1">Uncharacterized protein</fullName>
    </submittedName>
</protein>
<dbReference type="EMBL" id="FJNB01000020">
    <property type="protein sequence ID" value="CZR06611.1"/>
    <property type="molecule type" value="Genomic_DNA"/>
</dbReference>
<evidence type="ECO:0000313" key="4">
    <source>
        <dbReference type="Proteomes" id="UP000199280"/>
    </source>
</evidence>
<accession>A0A143Z8C6</accession>
<evidence type="ECO:0000313" key="2">
    <source>
        <dbReference type="EMBL" id="SEJ84895.1"/>
    </source>
</evidence>
<organism evidence="1 3">
    <name type="scientific">Trichococcus ilyis</name>
    <dbReference type="NCBI Taxonomy" id="640938"/>
    <lineage>
        <taxon>Bacteria</taxon>
        <taxon>Bacillati</taxon>
        <taxon>Bacillota</taxon>
        <taxon>Bacilli</taxon>
        <taxon>Lactobacillales</taxon>
        <taxon>Carnobacteriaceae</taxon>
        <taxon>Trichococcus</taxon>
    </lineage>
</organism>
<dbReference type="AlphaFoldDB" id="A0A143Z8C6"/>
<name>A0A143Z8C6_9LACT</name>
<reference evidence="2 4" key="2">
    <citation type="submission" date="2016-10" db="EMBL/GenBank/DDBJ databases">
        <authorList>
            <person name="Varghese N."/>
            <person name="Submissions S."/>
        </authorList>
    </citation>
    <scope>NUCLEOTIDE SEQUENCE [LARGE SCALE GENOMIC DNA]</scope>
    <source>
        <strain evidence="2 4">DSM 22150</strain>
    </source>
</reference>
<gene>
    <name evidence="2" type="ORF">SAMN05216375_13112</name>
    <name evidence="1" type="ORF">TR210_2334</name>
</gene>
<evidence type="ECO:0000313" key="3">
    <source>
        <dbReference type="Proteomes" id="UP000076878"/>
    </source>
</evidence>
<dbReference type="Proteomes" id="UP000199280">
    <property type="component" value="Unassembled WGS sequence"/>
</dbReference>
<proteinExistence type="predicted"/>
<dbReference type="EMBL" id="FNYT01000031">
    <property type="protein sequence ID" value="SEJ84895.1"/>
    <property type="molecule type" value="Genomic_DNA"/>
</dbReference>
<reference evidence="1 3" key="1">
    <citation type="submission" date="2016-02" db="EMBL/GenBank/DDBJ databases">
        <authorList>
            <person name="Wen L."/>
            <person name="He K."/>
            <person name="Yang H."/>
        </authorList>
    </citation>
    <scope>NUCLEOTIDE SEQUENCE [LARGE SCALE GENOMIC DNA]</scope>
    <source>
        <strain evidence="1">Trichococcus_R210</strain>
    </source>
</reference>
<evidence type="ECO:0000313" key="1">
    <source>
        <dbReference type="EMBL" id="CZR06611.1"/>
    </source>
</evidence>